<accession>A0A5B8XL36</accession>
<name>A0A5B8XL36_9DELT</name>
<dbReference type="RefSeq" id="WP_146956667.1">
    <property type="nucleotide sequence ID" value="NZ_CP042467.1"/>
</dbReference>
<dbReference type="Proteomes" id="UP000321595">
    <property type="component" value="Chromosome"/>
</dbReference>
<protein>
    <submittedName>
        <fullName evidence="2">DUF4832 domain-containing protein</fullName>
    </submittedName>
</protein>
<proteinExistence type="predicted"/>
<dbReference type="SUPFAM" id="SSF51445">
    <property type="entry name" value="(Trans)glycosidases"/>
    <property type="match status" value="1"/>
</dbReference>
<keyword evidence="3" id="KW-1185">Reference proteome</keyword>
<feature type="region of interest" description="Disordered" evidence="1">
    <location>
        <begin position="29"/>
        <end position="70"/>
    </location>
</feature>
<dbReference type="OrthoDB" id="9760654at2"/>
<organism evidence="2 3">
    <name type="scientific">Microvenator marinus</name>
    <dbReference type="NCBI Taxonomy" id="2600177"/>
    <lineage>
        <taxon>Bacteria</taxon>
        <taxon>Deltaproteobacteria</taxon>
        <taxon>Bradymonadales</taxon>
        <taxon>Microvenatoraceae</taxon>
        <taxon>Microvenator</taxon>
    </lineage>
</organism>
<dbReference type="EMBL" id="CP042467">
    <property type="protein sequence ID" value="QED25787.1"/>
    <property type="molecule type" value="Genomic_DNA"/>
</dbReference>
<dbReference type="Gene3D" id="3.20.20.80">
    <property type="entry name" value="Glycosidases"/>
    <property type="match status" value="1"/>
</dbReference>
<evidence type="ECO:0000256" key="1">
    <source>
        <dbReference type="SAM" id="MobiDB-lite"/>
    </source>
</evidence>
<evidence type="ECO:0000313" key="2">
    <source>
        <dbReference type="EMBL" id="QED25787.1"/>
    </source>
</evidence>
<evidence type="ECO:0000313" key="3">
    <source>
        <dbReference type="Proteomes" id="UP000321595"/>
    </source>
</evidence>
<dbReference type="InterPro" id="IPR017853">
    <property type="entry name" value="GH"/>
</dbReference>
<dbReference type="AlphaFoldDB" id="A0A5B8XL36"/>
<gene>
    <name evidence="2" type="ORF">FRD01_00615</name>
</gene>
<sequence length="474" mass="53263">MNRLIIAFFLAALGPSCTNDSANANTADLGLPDSAFSDMPVEDDQGTTNEADDGDDSDSPDQTASPDQSADCWLPALNSEITRVQPMTGIVLWESSWNSNAVKTEPGNIALEFAYASPGAISTGPGTYDWRAFDALLDRIASRENQAIIRFHYVWPGRPTEVPQWIKDSATYQETTGTTEGQTTSFPDWSSATLQQFHLDFFEAFAERYDSDPRIAFLQVGFGLWAEYHIYEGPREIGQEFPSHAFQETFLNHLDQHLEDLIWSVSIDAGSSYYSPFSINQALRDLRFGVFDDSFMHSEHDGYNTDMWNFFDHSARYQRAPHGGEFSYYSAFDQENVLNSDGIHGRTFSEESQEFHITYMIGDGQPEHQSTARIREAGLNTGYAFRVTHFEICEEYSEVHITNEGVAPFYYEAWVELGEERSDASLRGLLPGESRTFRFNSGSPTQNAPAIQLKSERLLPGQRLEFNATLAGSR</sequence>
<reference evidence="2 3" key="1">
    <citation type="submission" date="2019-08" db="EMBL/GenBank/DDBJ databases">
        <authorList>
            <person name="Liang Q."/>
        </authorList>
    </citation>
    <scope>NUCLEOTIDE SEQUENCE [LARGE SCALE GENOMIC DNA]</scope>
    <source>
        <strain evidence="2 3">V1718</strain>
    </source>
</reference>
<dbReference type="KEGG" id="bbae:FRD01_00615"/>
<feature type="compositionally biased region" description="Acidic residues" evidence="1">
    <location>
        <begin position="40"/>
        <end position="59"/>
    </location>
</feature>